<evidence type="ECO:0000256" key="3">
    <source>
        <dbReference type="ARBA" id="ARBA00022475"/>
    </source>
</evidence>
<dbReference type="Pfam" id="PF25079">
    <property type="entry name" value="COB_C"/>
    <property type="match status" value="1"/>
</dbReference>
<feature type="region of interest" description="Disordered" evidence="9">
    <location>
        <begin position="24"/>
        <end position="56"/>
    </location>
</feature>
<protein>
    <submittedName>
        <fullName evidence="14 15">COBRA-like protein 8</fullName>
    </submittedName>
</protein>
<name>A0A9W3C1A0_RAPSA</name>
<evidence type="ECO:0000256" key="7">
    <source>
        <dbReference type="ARBA" id="ARBA00023180"/>
    </source>
</evidence>
<keyword evidence="10" id="KW-1133">Transmembrane helix</keyword>
<keyword evidence="3" id="KW-1003">Cell membrane</keyword>
<dbReference type="GO" id="GO:0005886">
    <property type="term" value="C:plasma membrane"/>
    <property type="evidence" value="ECO:0007669"/>
    <property type="project" value="UniProtKB-SubCell"/>
</dbReference>
<evidence type="ECO:0000313" key="15">
    <source>
        <dbReference type="RefSeq" id="XP_056856178.1"/>
    </source>
</evidence>
<evidence type="ECO:0000256" key="9">
    <source>
        <dbReference type="SAM" id="MobiDB-lite"/>
    </source>
</evidence>
<dbReference type="Proteomes" id="UP000504610">
    <property type="component" value="Chromosome 6"/>
</dbReference>
<comment type="similarity">
    <text evidence="2">Belongs to the COBRA family.</text>
</comment>
<keyword evidence="10" id="KW-0812">Transmembrane</keyword>
<evidence type="ECO:0000313" key="14">
    <source>
        <dbReference type="RefSeq" id="XP_056845411.1"/>
    </source>
</evidence>
<dbReference type="OrthoDB" id="2014623at2759"/>
<feature type="compositionally biased region" description="Pro residues" evidence="9">
    <location>
        <begin position="47"/>
        <end position="56"/>
    </location>
</feature>
<feature type="domain" description="COBRA C-terminal" evidence="12">
    <location>
        <begin position="436"/>
        <end position="652"/>
    </location>
</feature>
<keyword evidence="6 10" id="KW-0472">Membrane</keyword>
<dbReference type="PANTHER" id="PTHR31052:SF18">
    <property type="entry name" value="COBRA-LIKE PROTEIN 8"/>
    <property type="match status" value="1"/>
</dbReference>
<dbReference type="RefSeq" id="XP_056856178.1">
    <property type="nucleotide sequence ID" value="XM_057000198.1"/>
</dbReference>
<keyword evidence="13" id="KW-1185">Reference proteome</keyword>
<dbReference type="PANTHER" id="PTHR31052">
    <property type="entry name" value="COBRA-LIKE PROTEIN 7"/>
    <property type="match status" value="1"/>
</dbReference>
<feature type="compositionally biased region" description="Pro residues" evidence="9">
    <location>
        <begin position="29"/>
        <end position="39"/>
    </location>
</feature>
<evidence type="ECO:0000259" key="12">
    <source>
        <dbReference type="Pfam" id="PF25079"/>
    </source>
</evidence>
<evidence type="ECO:0000256" key="2">
    <source>
        <dbReference type="ARBA" id="ARBA00005507"/>
    </source>
</evidence>
<feature type="chain" id="PRO_5044703121" evidence="11">
    <location>
        <begin position="26"/>
        <end position="678"/>
    </location>
</feature>
<sequence>MGSTQKLISWILLLSLFTTIQLTSSQPQPKTPPQPPPISPDANKTAPPGPPPPPPISPDAILCNGIFLSYTYTTGVQIKPNDTKSRQAYRFESLITVLNNGRDELKSWLVFVGFAHKEILVSASNAILADGSTLPVSVENGTTFAGFPAADLKSAIMTAGDITQMEARVELVGTQFGVAPPGVPLPKNITLLNDGWSCPKANKLGDNVLEVCCMPSTKNKTAPTLTNFLPKRKGDLTIMYDITRPYPTSYWAQVTIENHNPLGRLDNWELSFQWMKNEFIFQTKGAYPSVVDSSACINGPQGKYYTGVDFSNVLSCAKSPNIIDLPLTKYNDSNLGLKPYCCRNGTILSPSTDPDKSKSVFQMEVYKMPPDVNMSAITPPQSWRIKGNNLNPEYKCGPPVRVKSSELPDSSGLPWNRTAYASWQVVCNISQPAQPSCCVSFSSYLNDSIVPCKTCACGGCSGQIVDGRTCSTTSPALLLPPQALLIPFENRTEFAKIWAGLKHRSVPTPLPCGDNCGVSINWHLATDYRRGWSARITIFNWGGTNFADWSAAVELKNAAPDYEKAYSFNGTLVAVNGKNTTILMEGLPGLNYLVAEVDGKNPSKDYRVPGKQQSVISFTKKLNTKIKVGAGDGYPTKVFFNGQECSLPSMLPSSSGRTGRGVYYTFLLLVLALLILWV</sequence>
<reference evidence="13" key="1">
    <citation type="journal article" date="2019" name="Database">
        <title>The radish genome database (RadishGD): an integrated information resource for radish genomics.</title>
        <authorList>
            <person name="Yu H.J."/>
            <person name="Baek S."/>
            <person name="Lee Y.J."/>
            <person name="Cho A."/>
            <person name="Mun J.H."/>
        </authorList>
    </citation>
    <scope>NUCLEOTIDE SEQUENCE [LARGE SCALE GENOMIC DNA]</scope>
    <source>
        <strain evidence="13">cv. WK10039</strain>
    </source>
</reference>
<gene>
    <name evidence="14" type="primary">LOC130496854</name>
    <name evidence="15" type="synonym">LOC130505599</name>
</gene>
<dbReference type="RefSeq" id="XP_018440762.2">
    <property type="nucleotide sequence ID" value="XM_018585260.2"/>
</dbReference>
<dbReference type="Pfam" id="PF04833">
    <property type="entry name" value="COBRA"/>
    <property type="match status" value="1"/>
</dbReference>
<proteinExistence type="inferred from homology"/>
<dbReference type="KEGG" id="rsz:130496854"/>
<dbReference type="GO" id="GO:0010215">
    <property type="term" value="P:cellulose microfibril organization"/>
    <property type="evidence" value="ECO:0007669"/>
    <property type="project" value="InterPro"/>
</dbReference>
<keyword evidence="8" id="KW-0449">Lipoprotein</keyword>
<accession>A0A9W3C1A0</accession>
<evidence type="ECO:0000313" key="13">
    <source>
        <dbReference type="Proteomes" id="UP000504610"/>
    </source>
</evidence>
<dbReference type="AlphaFoldDB" id="A0A9W3C1A0"/>
<dbReference type="InterPro" id="IPR056900">
    <property type="entry name" value="COB_C"/>
</dbReference>
<organism evidence="13 14">
    <name type="scientific">Raphanus sativus</name>
    <name type="common">Radish</name>
    <name type="synonym">Raphanus raphanistrum var. sativus</name>
    <dbReference type="NCBI Taxonomy" id="3726"/>
    <lineage>
        <taxon>Eukaryota</taxon>
        <taxon>Viridiplantae</taxon>
        <taxon>Streptophyta</taxon>
        <taxon>Embryophyta</taxon>
        <taxon>Tracheophyta</taxon>
        <taxon>Spermatophyta</taxon>
        <taxon>Magnoliopsida</taxon>
        <taxon>eudicotyledons</taxon>
        <taxon>Gunneridae</taxon>
        <taxon>Pentapetalae</taxon>
        <taxon>rosids</taxon>
        <taxon>malvids</taxon>
        <taxon>Brassicales</taxon>
        <taxon>Brassicaceae</taxon>
        <taxon>Brassiceae</taxon>
        <taxon>Raphanus</taxon>
    </lineage>
</organism>
<keyword evidence="4" id="KW-0336">GPI-anchor</keyword>
<evidence type="ECO:0000256" key="5">
    <source>
        <dbReference type="ARBA" id="ARBA00022729"/>
    </source>
</evidence>
<comment type="subcellular location">
    <subcellularLocation>
        <location evidence="1">Cell membrane</location>
        <topology evidence="1">Lipid-anchor</topology>
        <topology evidence="1">GPI-anchor</topology>
    </subcellularLocation>
</comment>
<reference evidence="14 15" key="2">
    <citation type="submission" date="2025-04" db="UniProtKB">
        <authorList>
            <consortium name="RefSeq"/>
        </authorList>
    </citation>
    <scope>IDENTIFICATION</scope>
    <source>
        <tissue evidence="14 15">Leaf</tissue>
    </source>
</reference>
<evidence type="ECO:0000256" key="10">
    <source>
        <dbReference type="SAM" id="Phobius"/>
    </source>
</evidence>
<keyword evidence="5 11" id="KW-0732">Signal</keyword>
<evidence type="ECO:0000256" key="4">
    <source>
        <dbReference type="ARBA" id="ARBA00022622"/>
    </source>
</evidence>
<evidence type="ECO:0000256" key="8">
    <source>
        <dbReference type="ARBA" id="ARBA00023288"/>
    </source>
</evidence>
<keyword evidence="7" id="KW-0325">Glycoprotein</keyword>
<dbReference type="GeneID" id="130496854"/>
<evidence type="ECO:0000256" key="11">
    <source>
        <dbReference type="SAM" id="SignalP"/>
    </source>
</evidence>
<feature type="transmembrane region" description="Helical" evidence="10">
    <location>
        <begin position="661"/>
        <end position="677"/>
    </location>
</feature>
<dbReference type="KEGG" id="rsz:130505599"/>
<dbReference type="KEGG" id="rsz:108812875"/>
<evidence type="ECO:0000256" key="1">
    <source>
        <dbReference type="ARBA" id="ARBA00004609"/>
    </source>
</evidence>
<evidence type="ECO:0000256" key="6">
    <source>
        <dbReference type="ARBA" id="ARBA00023136"/>
    </source>
</evidence>
<dbReference type="InterPro" id="IPR006918">
    <property type="entry name" value="COBRA_pln"/>
</dbReference>
<dbReference type="GO" id="GO:0098552">
    <property type="term" value="C:side of membrane"/>
    <property type="evidence" value="ECO:0007669"/>
    <property type="project" value="UniProtKB-KW"/>
</dbReference>
<dbReference type="RefSeq" id="XP_056845411.1">
    <property type="nucleotide sequence ID" value="XM_056989431.1"/>
</dbReference>
<feature type="signal peptide" evidence="11">
    <location>
        <begin position="1"/>
        <end position="25"/>
    </location>
</feature>